<proteinExistence type="predicted"/>
<dbReference type="Proteomes" id="UP000612362">
    <property type="component" value="Unassembled WGS sequence"/>
</dbReference>
<sequence>MRLNHINLCVNDLTEAREFFQNCFDLKFLDQKGKAIVIMSDGHGFTLVLSNPLAFKDVEEIQPYPGGFHIGFLQDSEAQVDQIYQRLKAAGVQLTQEPRNMRGIYGFYFTALNDLLIEVSTQLEQITTEAIAG</sequence>
<keyword evidence="3" id="KW-1185">Reference proteome</keyword>
<dbReference type="InterPro" id="IPR029068">
    <property type="entry name" value="Glyas_Bleomycin-R_OHBP_Dase"/>
</dbReference>
<protein>
    <submittedName>
        <fullName evidence="2">Glyoxalase</fullName>
    </submittedName>
</protein>
<dbReference type="PANTHER" id="PTHR36113:SF3">
    <property type="entry name" value="SLL5075 PROTEIN"/>
    <property type="match status" value="1"/>
</dbReference>
<dbReference type="EMBL" id="BNJF01000003">
    <property type="protein sequence ID" value="GHO47879.1"/>
    <property type="molecule type" value="Genomic_DNA"/>
</dbReference>
<gene>
    <name evidence="2" type="ORF">KSX_60420</name>
</gene>
<evidence type="ECO:0000313" key="3">
    <source>
        <dbReference type="Proteomes" id="UP000612362"/>
    </source>
</evidence>
<dbReference type="PANTHER" id="PTHR36113">
    <property type="entry name" value="LYASE, PUTATIVE-RELATED-RELATED"/>
    <property type="match status" value="1"/>
</dbReference>
<reference evidence="2" key="1">
    <citation type="submission" date="2020-10" db="EMBL/GenBank/DDBJ databases">
        <title>Taxonomic study of unclassified bacteria belonging to the class Ktedonobacteria.</title>
        <authorList>
            <person name="Yabe S."/>
            <person name="Wang C.M."/>
            <person name="Zheng Y."/>
            <person name="Sakai Y."/>
            <person name="Cavaletti L."/>
            <person name="Monciardini P."/>
            <person name="Donadio S."/>
        </authorList>
    </citation>
    <scope>NUCLEOTIDE SEQUENCE</scope>
    <source>
        <strain evidence="2">SOSP1-1</strain>
    </source>
</reference>
<comment type="caution">
    <text evidence="2">The sequence shown here is derived from an EMBL/GenBank/DDBJ whole genome shotgun (WGS) entry which is preliminary data.</text>
</comment>
<dbReference type="RefSeq" id="WP_220197108.1">
    <property type="nucleotide sequence ID" value="NZ_BNJF01000003.1"/>
</dbReference>
<dbReference type="Gene3D" id="3.10.180.10">
    <property type="entry name" value="2,3-Dihydroxybiphenyl 1,2-Dioxygenase, domain 1"/>
    <property type="match status" value="1"/>
</dbReference>
<dbReference type="Pfam" id="PF00903">
    <property type="entry name" value="Glyoxalase"/>
    <property type="match status" value="1"/>
</dbReference>
<dbReference type="InterPro" id="IPR037523">
    <property type="entry name" value="VOC_core"/>
</dbReference>
<dbReference type="SUPFAM" id="SSF54593">
    <property type="entry name" value="Glyoxalase/Bleomycin resistance protein/Dihydroxybiphenyl dioxygenase"/>
    <property type="match status" value="1"/>
</dbReference>
<name>A0A8J3I211_9CHLR</name>
<dbReference type="PROSITE" id="PS51819">
    <property type="entry name" value="VOC"/>
    <property type="match status" value="1"/>
</dbReference>
<organism evidence="2 3">
    <name type="scientific">Ktedonospora formicarum</name>
    <dbReference type="NCBI Taxonomy" id="2778364"/>
    <lineage>
        <taxon>Bacteria</taxon>
        <taxon>Bacillati</taxon>
        <taxon>Chloroflexota</taxon>
        <taxon>Ktedonobacteria</taxon>
        <taxon>Ktedonobacterales</taxon>
        <taxon>Ktedonobacteraceae</taxon>
        <taxon>Ktedonospora</taxon>
    </lineage>
</organism>
<dbReference type="CDD" id="cd06587">
    <property type="entry name" value="VOC"/>
    <property type="match status" value="1"/>
</dbReference>
<evidence type="ECO:0000259" key="1">
    <source>
        <dbReference type="PROSITE" id="PS51819"/>
    </source>
</evidence>
<feature type="domain" description="VOC" evidence="1">
    <location>
        <begin position="2"/>
        <end position="122"/>
    </location>
</feature>
<dbReference type="AlphaFoldDB" id="A0A8J3I211"/>
<accession>A0A8J3I211</accession>
<dbReference type="InterPro" id="IPR051332">
    <property type="entry name" value="Fosfomycin_Res_Enzymes"/>
</dbReference>
<dbReference type="InterPro" id="IPR004360">
    <property type="entry name" value="Glyas_Fos-R_dOase_dom"/>
</dbReference>
<evidence type="ECO:0000313" key="2">
    <source>
        <dbReference type="EMBL" id="GHO47879.1"/>
    </source>
</evidence>